<gene>
    <name evidence="7" type="primary">psbU</name>
    <name evidence="8" type="ORF">NIES267_04250</name>
</gene>
<evidence type="ECO:0000256" key="2">
    <source>
        <dbReference type="ARBA" id="ARBA00010827"/>
    </source>
</evidence>
<evidence type="ECO:0000256" key="3">
    <source>
        <dbReference type="ARBA" id="ARBA00022982"/>
    </source>
</evidence>
<dbReference type="Proteomes" id="UP000218418">
    <property type="component" value="Chromosome"/>
</dbReference>
<keyword evidence="7" id="KW-0602">Photosynthesis</keyword>
<proteinExistence type="inferred from homology"/>
<evidence type="ECO:0000256" key="5">
    <source>
        <dbReference type="ARBA" id="ARBA00023136"/>
    </source>
</evidence>
<keyword evidence="7" id="KW-0813">Transport</keyword>
<dbReference type="EMBL" id="AP018227">
    <property type="protein sequence ID" value="BAY80960.1"/>
    <property type="molecule type" value="Genomic_DNA"/>
</dbReference>
<dbReference type="AlphaFoldDB" id="A0A1Z4LI90"/>
<sequence>MLVRWKEVEIVKRLAHLVTVFSLLIGFWGLLGSHGVAQAANLNEFALNNAPVFAVDSSRVLRNRADAKLADVYGDKIDLNNTNIGAFQRYRGLYPTLAKKIVFNAPYDSVEDILNLEGLSERQKQRLQANMDNFTVNPPDEIFIDGDERINNGIYR</sequence>
<protein>
    <recommendedName>
        <fullName evidence="7">Photosystem II extrinsic protein U</fullName>
        <shortName evidence="7">PSII-U</shortName>
        <shortName evidence="7">PsbU</shortName>
    </recommendedName>
    <alternativeName>
        <fullName evidence="7">Photosystem II 12 kDa extrinsic protein</fullName>
        <shortName evidence="7">PS II complex 12 kDa extrinsic protein</shortName>
    </alternativeName>
</protein>
<keyword evidence="6 7" id="KW-0604">Photosystem II</keyword>
<name>A0A1Z4LI90_9CYAN</name>
<dbReference type="GO" id="GO:0019898">
    <property type="term" value="C:extrinsic component of membrane"/>
    <property type="evidence" value="ECO:0007669"/>
    <property type="project" value="InterPro"/>
</dbReference>
<evidence type="ECO:0000313" key="9">
    <source>
        <dbReference type="Proteomes" id="UP000218418"/>
    </source>
</evidence>
<comment type="subcellular location">
    <subcellularLocation>
        <location evidence="7">Cellular thylakoid membrane</location>
        <topology evidence="7">Peripheral membrane protein</topology>
        <orientation evidence="7">Lumenal side</orientation>
    </subcellularLocation>
    <subcellularLocation>
        <location evidence="1">Membrane</location>
        <topology evidence="1">Peripheral membrane protein</topology>
    </subcellularLocation>
</comment>
<keyword evidence="5 7" id="KW-0472">Membrane</keyword>
<evidence type="ECO:0000256" key="1">
    <source>
        <dbReference type="ARBA" id="ARBA00004170"/>
    </source>
</evidence>
<dbReference type="Pfam" id="PF06514">
    <property type="entry name" value="PsbU"/>
    <property type="match status" value="1"/>
</dbReference>
<comment type="similarity">
    <text evidence="2 7">Belongs to the PsbU family.</text>
</comment>
<dbReference type="NCBIfam" id="NF002708">
    <property type="entry name" value="PRK02515.1"/>
    <property type="match status" value="1"/>
</dbReference>
<accession>A0A1Z4LI90</accession>
<keyword evidence="9" id="KW-1185">Reference proteome</keyword>
<keyword evidence="3 7" id="KW-0249">Electron transport</keyword>
<evidence type="ECO:0000313" key="8">
    <source>
        <dbReference type="EMBL" id="BAY80960.1"/>
    </source>
</evidence>
<evidence type="ECO:0000256" key="6">
    <source>
        <dbReference type="ARBA" id="ARBA00023276"/>
    </source>
</evidence>
<keyword evidence="4 7" id="KW-0793">Thylakoid</keyword>
<comment type="function">
    <text evidence="7">One of the extrinsic, lumenal subunits of photosystem II (PSII). PSII is a light-driven water plastoquinone oxidoreductase, using light energy to abstract electrons from H(2)O, generating a proton gradient subsequently used for ATP formation. The extrinsic proteins stabilize the structure of photosystem II oxygen-evolving complex (OEC), the ion environment of oxygen evolution and protect the OEC against heat-induced inactivation.</text>
</comment>
<dbReference type="Gene3D" id="1.10.150.320">
    <property type="entry name" value="Photosystem II 12 kDa extrinsic protein"/>
    <property type="match status" value="1"/>
</dbReference>
<dbReference type="GO" id="GO:0042549">
    <property type="term" value="P:photosystem II stabilization"/>
    <property type="evidence" value="ECO:0007669"/>
    <property type="project" value="InterPro"/>
</dbReference>
<dbReference type="GO" id="GO:0015979">
    <property type="term" value="P:photosynthesis"/>
    <property type="evidence" value="ECO:0007669"/>
    <property type="project" value="UniProtKB-UniRule"/>
</dbReference>
<dbReference type="HAMAP" id="MF_00589">
    <property type="entry name" value="PSII_PsbU"/>
    <property type="match status" value="1"/>
</dbReference>
<dbReference type="InterPro" id="IPR010527">
    <property type="entry name" value="PSII_PsbU"/>
</dbReference>
<comment type="subunit">
    <text evidence="7">PSII is composed of 1 copy each of membrane proteins PsbA, PsbB, PsbC, PsbD, PsbE, PsbF, PsbH, PsbI, PsbJ, PsbK, PsbL, PsbM, PsbT, PsbX, PsbY, PsbZ, Psb30/Ycf12, peripheral proteins PsbO, CyanoQ (PsbQ), PsbU, PsbV and a large number of cofactors. It forms dimeric complexes.</text>
</comment>
<dbReference type="GO" id="GO:0031676">
    <property type="term" value="C:plasma membrane-derived thylakoid membrane"/>
    <property type="evidence" value="ECO:0007669"/>
    <property type="project" value="UniProtKB-SubCell"/>
</dbReference>
<dbReference type="SUPFAM" id="SSF81585">
    <property type="entry name" value="PsbU/PolX domain-like"/>
    <property type="match status" value="1"/>
</dbReference>
<evidence type="ECO:0000256" key="4">
    <source>
        <dbReference type="ARBA" id="ARBA00023078"/>
    </source>
</evidence>
<evidence type="ECO:0000256" key="7">
    <source>
        <dbReference type="HAMAP-Rule" id="MF_00589"/>
    </source>
</evidence>
<dbReference type="GO" id="GO:0009654">
    <property type="term" value="C:photosystem II oxygen evolving complex"/>
    <property type="evidence" value="ECO:0007669"/>
    <property type="project" value="InterPro"/>
</dbReference>
<organism evidence="8 9">
    <name type="scientific">Calothrix parasitica NIES-267</name>
    <dbReference type="NCBI Taxonomy" id="1973488"/>
    <lineage>
        <taxon>Bacteria</taxon>
        <taxon>Bacillati</taxon>
        <taxon>Cyanobacteriota</taxon>
        <taxon>Cyanophyceae</taxon>
        <taxon>Nostocales</taxon>
        <taxon>Calotrichaceae</taxon>
        <taxon>Calothrix</taxon>
    </lineage>
</organism>
<reference evidence="8 9" key="1">
    <citation type="submission" date="2017-06" db="EMBL/GenBank/DDBJ databases">
        <title>Genome sequencing of cyanobaciteial culture collection at National Institute for Environmental Studies (NIES).</title>
        <authorList>
            <person name="Hirose Y."/>
            <person name="Shimura Y."/>
            <person name="Fujisawa T."/>
            <person name="Nakamura Y."/>
            <person name="Kawachi M."/>
        </authorList>
    </citation>
    <scope>NUCLEOTIDE SEQUENCE [LARGE SCALE GENOMIC DNA]</scope>
    <source>
        <strain evidence="8 9">NIES-267</strain>
    </source>
</reference>